<dbReference type="STRING" id="1630135.DAD186_09360"/>
<dbReference type="Pfam" id="PF08282">
    <property type="entry name" value="Hydrolase_3"/>
    <property type="match status" value="2"/>
</dbReference>
<dbReference type="AlphaFoldDB" id="A0A1B0ZHR1"/>
<proteinExistence type="predicted"/>
<dbReference type="SUPFAM" id="SSF56784">
    <property type="entry name" value="HAD-like"/>
    <property type="match status" value="1"/>
</dbReference>
<dbReference type="Gene3D" id="3.30.1240.10">
    <property type="match status" value="1"/>
</dbReference>
<dbReference type="PANTHER" id="PTHR10000">
    <property type="entry name" value="PHOSPHOSERINE PHOSPHATASE"/>
    <property type="match status" value="1"/>
</dbReference>
<dbReference type="Proteomes" id="UP000092596">
    <property type="component" value="Chromosome"/>
</dbReference>
<protein>
    <recommendedName>
        <fullName evidence="3">HAD family phosphatase</fullName>
    </recommendedName>
</protein>
<organism evidence="1 2">
    <name type="scientific">Dermabacter vaginalis</name>
    <dbReference type="NCBI Taxonomy" id="1630135"/>
    <lineage>
        <taxon>Bacteria</taxon>
        <taxon>Bacillati</taxon>
        <taxon>Actinomycetota</taxon>
        <taxon>Actinomycetes</taxon>
        <taxon>Micrococcales</taxon>
        <taxon>Dermabacteraceae</taxon>
        <taxon>Dermabacter</taxon>
    </lineage>
</organism>
<evidence type="ECO:0000313" key="1">
    <source>
        <dbReference type="EMBL" id="ANP27486.1"/>
    </source>
</evidence>
<evidence type="ECO:0000313" key="2">
    <source>
        <dbReference type="Proteomes" id="UP000092596"/>
    </source>
</evidence>
<evidence type="ECO:0008006" key="3">
    <source>
        <dbReference type="Google" id="ProtNLM"/>
    </source>
</evidence>
<reference evidence="1 2" key="1">
    <citation type="submission" date="2015-06" db="EMBL/GenBank/DDBJ databases">
        <title>Investigation of pathophysiology for high-risk pregnancy and development of treatment modality based on it.</title>
        <authorList>
            <person name="Kim B.-C."/>
            <person name="Lim S."/>
        </authorList>
    </citation>
    <scope>NUCLEOTIDE SEQUENCE [LARGE SCALE GENOMIC DNA]</scope>
    <source>
        <strain evidence="1 2">AD1-86</strain>
    </source>
</reference>
<dbReference type="GO" id="GO:0000287">
    <property type="term" value="F:magnesium ion binding"/>
    <property type="evidence" value="ECO:0007669"/>
    <property type="project" value="TreeGrafter"/>
</dbReference>
<dbReference type="InterPro" id="IPR023214">
    <property type="entry name" value="HAD_sf"/>
</dbReference>
<dbReference type="GO" id="GO:0016791">
    <property type="term" value="F:phosphatase activity"/>
    <property type="evidence" value="ECO:0007669"/>
    <property type="project" value="TreeGrafter"/>
</dbReference>
<dbReference type="Gene3D" id="3.40.50.1000">
    <property type="entry name" value="HAD superfamily/HAD-like"/>
    <property type="match status" value="1"/>
</dbReference>
<name>A0A1B0ZHR1_9MICO</name>
<accession>A0A1B0ZHR1</accession>
<dbReference type="EMBL" id="CP012117">
    <property type="protein sequence ID" value="ANP27486.1"/>
    <property type="molecule type" value="Genomic_DNA"/>
</dbReference>
<dbReference type="KEGG" id="dva:DAD186_09360"/>
<dbReference type="GO" id="GO:0005829">
    <property type="term" value="C:cytosol"/>
    <property type="evidence" value="ECO:0007669"/>
    <property type="project" value="TreeGrafter"/>
</dbReference>
<sequence>MSEQHALFLDFDGTLADHGIVPAAHVEALQRVREAGHLAFLCTGRPHSLIPRDVEEALDGVIGSAGAYVKFGDLILEDSRFPDDLAKRTLRVLQEAGDFPFVLESPEATVGNHTAERYIRERLTRSFSNQEVLPAKEVGTLGGGASELLDAFVLRESLAGVSLAKVVAWQIPVSITEIARRIGPKVRDMPYSIGEDKDTSGELQLAAIDKIDGVKRMLAHVGIPCERAVGFGDGMNDIGMLKGVGLPVPVEGSDASRAITDPAFVMRGPREGGFAEAIEQLGLV</sequence>
<dbReference type="InterPro" id="IPR036412">
    <property type="entry name" value="HAD-like_sf"/>
</dbReference>
<gene>
    <name evidence="1" type="ORF">DAD186_09360</name>
</gene>
<dbReference type="RefSeq" id="WP_065247687.1">
    <property type="nucleotide sequence ID" value="NZ_CP012117.1"/>
</dbReference>
<dbReference type="PANTHER" id="PTHR10000:SF25">
    <property type="entry name" value="PHOSPHATASE YKRA-RELATED"/>
    <property type="match status" value="1"/>
</dbReference>